<feature type="non-terminal residue" evidence="2">
    <location>
        <position position="1"/>
    </location>
</feature>
<dbReference type="InParanoid" id="A0A165DEZ5"/>
<dbReference type="EMBL" id="KV426227">
    <property type="protein sequence ID" value="KZV84394.1"/>
    <property type="molecule type" value="Genomic_DNA"/>
</dbReference>
<feature type="non-terminal residue" evidence="2">
    <location>
        <position position="178"/>
    </location>
</feature>
<evidence type="ECO:0000313" key="3">
    <source>
        <dbReference type="Proteomes" id="UP000077266"/>
    </source>
</evidence>
<feature type="region of interest" description="Disordered" evidence="1">
    <location>
        <begin position="45"/>
        <end position="72"/>
    </location>
</feature>
<evidence type="ECO:0000313" key="2">
    <source>
        <dbReference type="EMBL" id="KZV84394.1"/>
    </source>
</evidence>
<reference evidence="2 3" key="1">
    <citation type="journal article" date="2016" name="Mol. Biol. Evol.">
        <title>Comparative Genomics of Early-Diverging Mushroom-Forming Fungi Provides Insights into the Origins of Lignocellulose Decay Capabilities.</title>
        <authorList>
            <person name="Nagy L.G."/>
            <person name="Riley R."/>
            <person name="Tritt A."/>
            <person name="Adam C."/>
            <person name="Daum C."/>
            <person name="Floudas D."/>
            <person name="Sun H."/>
            <person name="Yadav J.S."/>
            <person name="Pangilinan J."/>
            <person name="Larsson K.H."/>
            <person name="Matsuura K."/>
            <person name="Barry K."/>
            <person name="Labutti K."/>
            <person name="Kuo R."/>
            <person name="Ohm R.A."/>
            <person name="Bhattacharya S.S."/>
            <person name="Shirouzu T."/>
            <person name="Yoshinaga Y."/>
            <person name="Martin F.M."/>
            <person name="Grigoriev I.V."/>
            <person name="Hibbett D.S."/>
        </authorList>
    </citation>
    <scope>NUCLEOTIDE SEQUENCE [LARGE SCALE GENOMIC DNA]</scope>
    <source>
        <strain evidence="2 3">HHB12029</strain>
    </source>
</reference>
<feature type="compositionally biased region" description="Basic residues" evidence="1">
    <location>
        <begin position="45"/>
        <end position="62"/>
    </location>
</feature>
<name>A0A165DEZ5_EXIGL</name>
<dbReference type="Proteomes" id="UP000077266">
    <property type="component" value="Unassembled WGS sequence"/>
</dbReference>
<dbReference type="AlphaFoldDB" id="A0A165DEZ5"/>
<evidence type="ECO:0000256" key="1">
    <source>
        <dbReference type="SAM" id="MobiDB-lite"/>
    </source>
</evidence>
<keyword evidence="3" id="KW-1185">Reference proteome</keyword>
<gene>
    <name evidence="2" type="ORF">EXIGLDRAFT_753877</name>
</gene>
<accession>A0A165DEZ5</accession>
<proteinExistence type="predicted"/>
<sequence>TLRWDRASSSRLHPLAFDHSSSHAISSSRHPRGRRVLRPGVCRLPRRTHRHHLQRPAHRQRRRDVPSPRWQPGEERPVAVYVHLGILWLRDVPRRAADRRLQHPARLVYVPPAAQGRRHQQRRLVHSPLRGLRVRLHVVAVPLQLSDSHEARAPGRPRASRKSIVIEHRNDNVLIICR</sequence>
<organism evidence="2 3">
    <name type="scientific">Exidia glandulosa HHB12029</name>
    <dbReference type="NCBI Taxonomy" id="1314781"/>
    <lineage>
        <taxon>Eukaryota</taxon>
        <taxon>Fungi</taxon>
        <taxon>Dikarya</taxon>
        <taxon>Basidiomycota</taxon>
        <taxon>Agaricomycotina</taxon>
        <taxon>Agaricomycetes</taxon>
        <taxon>Auriculariales</taxon>
        <taxon>Exidiaceae</taxon>
        <taxon>Exidia</taxon>
    </lineage>
</organism>
<protein>
    <submittedName>
        <fullName evidence="2">Uncharacterized protein</fullName>
    </submittedName>
</protein>